<feature type="binding site" evidence="8">
    <location>
        <position position="42"/>
    </location>
    <ligand>
        <name>[4Fe-4S] cluster</name>
        <dbReference type="ChEBI" id="CHEBI:49883"/>
        <note>4Fe-4S-S-AdoMet</note>
    </ligand>
</feature>
<dbReference type="GO" id="GO:0016840">
    <property type="term" value="F:carbon-nitrogen lyase activity"/>
    <property type="evidence" value="ECO:0007669"/>
    <property type="project" value="UniProtKB-UniRule"/>
</dbReference>
<keyword evidence="7 8" id="KW-0456">Lyase</keyword>
<feature type="binding site" evidence="8">
    <location>
        <begin position="41"/>
        <end position="43"/>
    </location>
    <ligand>
        <name>S-adenosyl-L-methionine</name>
        <dbReference type="ChEBI" id="CHEBI:59789"/>
    </ligand>
</feature>
<sequence>MKLAKLNGKAEIFYSIQGEGKNIGKPSIFVRTSLCNLHCRWCDTDYTWNWEGTPFSHDYDSLPGYKKYSKSEYIEELNISEITSILKEIPCKNLVLTGGEPLLQQTELSELMAALRKVDSGYWFETETNGTITPHEEFDRLINQYNVSPKLANSNNPQKIREKEDVYRFFSSNEKAVFKFVIATSKDLEEVKRLISDHNIDTQKVYLMPEGTTQEKLNAKQQWLIEECKALGTNYTDRLHIHIYGNKRGV</sequence>
<dbReference type="PANTHER" id="PTHR42836:SF1">
    <property type="entry name" value="7-CARBOXY-7-DEAZAGUANINE SYNTHASE"/>
    <property type="match status" value="1"/>
</dbReference>
<keyword evidence="11" id="KW-1185">Reference proteome</keyword>
<accession>A0A937F6Y1</accession>
<dbReference type="RefSeq" id="WP_202242626.1">
    <property type="nucleotide sequence ID" value="NZ_JAESIY010000002.1"/>
</dbReference>
<dbReference type="PANTHER" id="PTHR42836">
    <property type="entry name" value="7-CARBOXY-7-DEAZAGUANINE SYNTHASE"/>
    <property type="match status" value="1"/>
</dbReference>
<dbReference type="GO" id="GO:0000287">
    <property type="term" value="F:magnesium ion binding"/>
    <property type="evidence" value="ECO:0007669"/>
    <property type="project" value="UniProtKB-UniRule"/>
</dbReference>
<comment type="catalytic activity">
    <reaction evidence="8">
        <text>6-carboxy-5,6,7,8-tetrahydropterin + H(+) = 7-carboxy-7-carbaguanine + NH4(+)</text>
        <dbReference type="Rhea" id="RHEA:27974"/>
        <dbReference type="ChEBI" id="CHEBI:15378"/>
        <dbReference type="ChEBI" id="CHEBI:28938"/>
        <dbReference type="ChEBI" id="CHEBI:61032"/>
        <dbReference type="ChEBI" id="CHEBI:61036"/>
        <dbReference type="EC" id="4.3.99.3"/>
    </reaction>
</comment>
<comment type="pathway">
    <text evidence="8">Purine metabolism; 7-cyano-7-deazaguanine biosynthesis.</text>
</comment>
<feature type="domain" description="Radical SAM core" evidence="9">
    <location>
        <begin position="22"/>
        <end position="246"/>
    </location>
</feature>
<evidence type="ECO:0000256" key="3">
    <source>
        <dbReference type="ARBA" id="ARBA00022723"/>
    </source>
</evidence>
<comment type="caution">
    <text evidence="10">The sequence shown here is derived from an EMBL/GenBank/DDBJ whole genome shotgun (WGS) entry which is preliminary data.</text>
</comment>
<dbReference type="InterPro" id="IPR024924">
    <property type="entry name" value="7-CO-7-deazaguanine_synth-like"/>
</dbReference>
<feature type="binding site" evidence="8">
    <location>
        <position position="39"/>
    </location>
    <ligand>
        <name>[4Fe-4S] cluster</name>
        <dbReference type="ChEBI" id="CHEBI:49883"/>
        <note>4Fe-4S-S-AdoMet</note>
    </ligand>
</feature>
<dbReference type="Proteomes" id="UP000659388">
    <property type="component" value="Unassembled WGS sequence"/>
</dbReference>
<keyword evidence="6 8" id="KW-0411">Iron-sulfur</keyword>
<evidence type="ECO:0000256" key="1">
    <source>
        <dbReference type="ARBA" id="ARBA00022485"/>
    </source>
</evidence>
<keyword evidence="4 8" id="KW-0460">Magnesium</keyword>
<comment type="similarity">
    <text evidence="8">Belongs to the radical SAM superfamily. 7-carboxy-7-deazaguanine synthase family.</text>
</comment>
<gene>
    <name evidence="8" type="primary">queE</name>
    <name evidence="10" type="ORF">JL102_03670</name>
</gene>
<keyword evidence="5 8" id="KW-0408">Iron</keyword>
<dbReference type="InterPro" id="IPR007197">
    <property type="entry name" value="rSAM"/>
</dbReference>
<dbReference type="GO" id="GO:0051539">
    <property type="term" value="F:4 iron, 4 sulfur cluster binding"/>
    <property type="evidence" value="ECO:0007669"/>
    <property type="project" value="UniProtKB-UniRule"/>
</dbReference>
<organism evidence="10 11">
    <name type="scientific">Fulvivirga sediminis</name>
    <dbReference type="NCBI Taxonomy" id="2803949"/>
    <lineage>
        <taxon>Bacteria</taxon>
        <taxon>Pseudomonadati</taxon>
        <taxon>Bacteroidota</taxon>
        <taxon>Cytophagia</taxon>
        <taxon>Cytophagales</taxon>
        <taxon>Fulvivirgaceae</taxon>
        <taxon>Fulvivirga</taxon>
    </lineage>
</organism>
<feature type="binding site" evidence="8">
    <location>
        <position position="31"/>
    </location>
    <ligand>
        <name>substrate</name>
    </ligand>
</feature>
<comment type="function">
    <text evidence="8">Catalyzes the complex heterocyclic radical-mediated conversion of 6-carboxy-5,6,7,8-tetrahydropterin (CPH4) to 7-carboxy-7-deazaguanine (CDG), a step common to the biosynthetic pathways of all 7-deazapurine-containing compounds.</text>
</comment>
<comment type="cofactor">
    <cofactor evidence="8">
        <name>[4Fe-4S] cluster</name>
        <dbReference type="ChEBI" id="CHEBI:49883"/>
    </cofactor>
    <text evidence="8">Binds 1 [4Fe-4S] cluster. The cluster is coordinated with 3 cysteines and an exchangeable S-adenosyl-L-methionine.</text>
</comment>
<dbReference type="AlphaFoldDB" id="A0A937F6Y1"/>
<keyword evidence="8" id="KW-0671">Queuosine biosynthesis</keyword>
<comment type="subunit">
    <text evidence="8">Homodimer.</text>
</comment>
<feature type="binding site" evidence="8">
    <location>
        <position position="44"/>
    </location>
    <ligand>
        <name>Mg(2+)</name>
        <dbReference type="ChEBI" id="CHEBI:18420"/>
    </ligand>
</feature>
<dbReference type="EC" id="4.3.99.3" evidence="8"/>
<dbReference type="PROSITE" id="PS51918">
    <property type="entry name" value="RADICAL_SAM"/>
    <property type="match status" value="1"/>
</dbReference>
<evidence type="ECO:0000256" key="5">
    <source>
        <dbReference type="ARBA" id="ARBA00023004"/>
    </source>
</evidence>
<comment type="cofactor">
    <cofactor evidence="8">
        <name>S-adenosyl-L-methionine</name>
        <dbReference type="ChEBI" id="CHEBI:59789"/>
    </cofactor>
    <text evidence="8">Binds 1 S-adenosyl-L-methionine per subunit.</text>
</comment>
<protein>
    <recommendedName>
        <fullName evidence="8">7-carboxy-7-deazaguanine synthase</fullName>
        <shortName evidence="8">CDG synthase</shortName>
        <ecNumber evidence="8">4.3.99.3</ecNumber>
    </recommendedName>
    <alternativeName>
        <fullName evidence="8">Queuosine biosynthesis protein QueE</fullName>
    </alternativeName>
</protein>
<dbReference type="PIRSF" id="PIRSF000370">
    <property type="entry name" value="QueE"/>
    <property type="match status" value="1"/>
</dbReference>
<feature type="binding site" evidence="8">
    <location>
        <position position="35"/>
    </location>
    <ligand>
        <name>[4Fe-4S] cluster</name>
        <dbReference type="ChEBI" id="CHEBI:49883"/>
        <note>4Fe-4S-S-AdoMet</note>
    </ligand>
</feature>
<dbReference type="SFLD" id="SFLDS00029">
    <property type="entry name" value="Radical_SAM"/>
    <property type="match status" value="1"/>
</dbReference>
<dbReference type="GO" id="GO:0008616">
    <property type="term" value="P:tRNA queuosine(34) biosynthetic process"/>
    <property type="evidence" value="ECO:0007669"/>
    <property type="project" value="UniProtKB-UniRule"/>
</dbReference>
<evidence type="ECO:0000256" key="7">
    <source>
        <dbReference type="ARBA" id="ARBA00023239"/>
    </source>
</evidence>
<dbReference type="CDD" id="cd01335">
    <property type="entry name" value="Radical_SAM"/>
    <property type="match status" value="1"/>
</dbReference>
<evidence type="ECO:0000256" key="8">
    <source>
        <dbReference type="HAMAP-Rule" id="MF_00917"/>
    </source>
</evidence>
<evidence type="ECO:0000313" key="11">
    <source>
        <dbReference type="Proteomes" id="UP000659388"/>
    </source>
</evidence>
<evidence type="ECO:0000259" key="9">
    <source>
        <dbReference type="PROSITE" id="PS51918"/>
    </source>
</evidence>
<keyword evidence="2 8" id="KW-0949">S-adenosyl-L-methionine</keyword>
<dbReference type="Gene3D" id="3.20.20.70">
    <property type="entry name" value="Aldolase class I"/>
    <property type="match status" value="1"/>
</dbReference>
<evidence type="ECO:0000256" key="4">
    <source>
        <dbReference type="ARBA" id="ARBA00022842"/>
    </source>
</evidence>
<dbReference type="InterPro" id="IPR013785">
    <property type="entry name" value="Aldolase_TIM"/>
</dbReference>
<reference evidence="10" key="1">
    <citation type="submission" date="2021-01" db="EMBL/GenBank/DDBJ databases">
        <title>Fulvivirga kasyanovii gen. nov., sp nov., a novel member of the phylum Bacteroidetes isolated from seawater in a mussel farm.</title>
        <authorList>
            <person name="Zhao L.-H."/>
            <person name="Wang Z.-J."/>
        </authorList>
    </citation>
    <scope>NUCLEOTIDE SEQUENCE</scope>
    <source>
        <strain evidence="10">2943</strain>
    </source>
</reference>
<feature type="binding site" evidence="8">
    <location>
        <begin position="16"/>
        <end position="18"/>
    </location>
    <ligand>
        <name>substrate</name>
    </ligand>
</feature>
<keyword evidence="1 8" id="KW-0004">4Fe-4S</keyword>
<feature type="binding site" evidence="8">
    <location>
        <position position="99"/>
    </location>
    <ligand>
        <name>S-adenosyl-L-methionine</name>
        <dbReference type="ChEBI" id="CHEBI:59789"/>
    </ligand>
</feature>
<feature type="binding site" evidence="8">
    <location>
        <begin position="148"/>
        <end position="150"/>
    </location>
    <ligand>
        <name>S-adenosyl-L-methionine</name>
        <dbReference type="ChEBI" id="CHEBI:59789"/>
    </ligand>
</feature>
<dbReference type="EMBL" id="JAESIY010000002">
    <property type="protein sequence ID" value="MBL3655213.1"/>
    <property type="molecule type" value="Genomic_DNA"/>
</dbReference>
<dbReference type="HAMAP" id="MF_00917">
    <property type="entry name" value="QueE"/>
    <property type="match status" value="1"/>
</dbReference>
<dbReference type="SUPFAM" id="SSF102114">
    <property type="entry name" value="Radical SAM enzymes"/>
    <property type="match status" value="1"/>
</dbReference>
<feature type="binding site" evidence="8">
    <location>
        <position position="97"/>
    </location>
    <ligand>
        <name>substrate</name>
    </ligand>
</feature>
<evidence type="ECO:0000256" key="6">
    <source>
        <dbReference type="ARBA" id="ARBA00023014"/>
    </source>
</evidence>
<dbReference type="InterPro" id="IPR058240">
    <property type="entry name" value="rSAM_sf"/>
</dbReference>
<evidence type="ECO:0000313" key="10">
    <source>
        <dbReference type="EMBL" id="MBL3655213.1"/>
    </source>
</evidence>
<dbReference type="GO" id="GO:1904047">
    <property type="term" value="F:S-adenosyl-L-methionine binding"/>
    <property type="evidence" value="ECO:0007669"/>
    <property type="project" value="UniProtKB-UniRule"/>
</dbReference>
<name>A0A937F6Y1_9BACT</name>
<keyword evidence="3 8" id="KW-0479">Metal-binding</keyword>
<evidence type="ECO:0000256" key="2">
    <source>
        <dbReference type="ARBA" id="ARBA00022691"/>
    </source>
</evidence>
<dbReference type="Pfam" id="PF04055">
    <property type="entry name" value="Radical_SAM"/>
    <property type="match status" value="1"/>
</dbReference>
<comment type="cofactor">
    <cofactor evidence="8">
        <name>Mg(2+)</name>
        <dbReference type="ChEBI" id="CHEBI:18420"/>
    </cofactor>
</comment>
<comment type="caution">
    <text evidence="8">Lacks conserved residue(s) required for the propagation of feature annotation.</text>
</comment>
<proteinExistence type="inferred from homology"/>